<organism evidence="2 3">
    <name type="scientific">Elysia marginata</name>
    <dbReference type="NCBI Taxonomy" id="1093978"/>
    <lineage>
        <taxon>Eukaryota</taxon>
        <taxon>Metazoa</taxon>
        <taxon>Spiralia</taxon>
        <taxon>Lophotrochozoa</taxon>
        <taxon>Mollusca</taxon>
        <taxon>Gastropoda</taxon>
        <taxon>Heterobranchia</taxon>
        <taxon>Euthyneura</taxon>
        <taxon>Panpulmonata</taxon>
        <taxon>Sacoglossa</taxon>
        <taxon>Placobranchoidea</taxon>
        <taxon>Plakobranchidae</taxon>
        <taxon>Elysia</taxon>
    </lineage>
</organism>
<reference evidence="2 3" key="1">
    <citation type="journal article" date="2021" name="Elife">
        <title>Chloroplast acquisition without the gene transfer in kleptoplastic sea slugs, Plakobranchus ocellatus.</title>
        <authorList>
            <person name="Maeda T."/>
            <person name="Takahashi S."/>
            <person name="Yoshida T."/>
            <person name="Shimamura S."/>
            <person name="Takaki Y."/>
            <person name="Nagai Y."/>
            <person name="Toyoda A."/>
            <person name="Suzuki Y."/>
            <person name="Arimoto A."/>
            <person name="Ishii H."/>
            <person name="Satoh N."/>
            <person name="Nishiyama T."/>
            <person name="Hasebe M."/>
            <person name="Maruyama T."/>
            <person name="Minagawa J."/>
            <person name="Obokata J."/>
            <person name="Shigenobu S."/>
        </authorList>
    </citation>
    <scope>NUCLEOTIDE SEQUENCE [LARGE SCALE GENOMIC DNA]</scope>
</reference>
<feature type="region of interest" description="Disordered" evidence="1">
    <location>
        <begin position="1"/>
        <end position="22"/>
    </location>
</feature>
<proteinExistence type="predicted"/>
<protein>
    <submittedName>
        <fullName evidence="2">Uncharacterized protein</fullName>
    </submittedName>
</protein>
<dbReference type="AlphaFoldDB" id="A0AAV4H3Z6"/>
<gene>
    <name evidence="2" type="ORF">ElyMa_002608100</name>
</gene>
<comment type="caution">
    <text evidence="2">The sequence shown here is derived from an EMBL/GenBank/DDBJ whole genome shotgun (WGS) entry which is preliminary data.</text>
</comment>
<evidence type="ECO:0000313" key="3">
    <source>
        <dbReference type="Proteomes" id="UP000762676"/>
    </source>
</evidence>
<evidence type="ECO:0000256" key="1">
    <source>
        <dbReference type="SAM" id="MobiDB-lite"/>
    </source>
</evidence>
<keyword evidence="3" id="KW-1185">Reference proteome</keyword>
<dbReference type="EMBL" id="BMAT01005369">
    <property type="protein sequence ID" value="GFR92041.1"/>
    <property type="molecule type" value="Genomic_DNA"/>
</dbReference>
<name>A0AAV4H3Z6_9GAST</name>
<accession>A0AAV4H3Z6</accession>
<sequence length="104" mass="12299">MHSDSFRRKSNKEKDPKNKTERLNLIPKETRQELKMWWHLLQNENGGGLAMSQDLKTTDVAKKITNWQPRNGKTSERRQMMEWRNDTVQSPIYFADVLKKGLLA</sequence>
<dbReference type="Proteomes" id="UP000762676">
    <property type="component" value="Unassembled WGS sequence"/>
</dbReference>
<evidence type="ECO:0000313" key="2">
    <source>
        <dbReference type="EMBL" id="GFR92041.1"/>
    </source>
</evidence>